<gene>
    <name evidence="2" type="ORF">O181_125345</name>
</gene>
<keyword evidence="3" id="KW-1185">Reference proteome</keyword>
<name>A0A9Q3KPH8_9BASI</name>
<proteinExistence type="predicted"/>
<dbReference type="EMBL" id="AVOT02121474">
    <property type="protein sequence ID" value="MBW0585630.1"/>
    <property type="molecule type" value="Genomic_DNA"/>
</dbReference>
<evidence type="ECO:0000256" key="1">
    <source>
        <dbReference type="SAM" id="MobiDB-lite"/>
    </source>
</evidence>
<comment type="caution">
    <text evidence="2">The sequence shown here is derived from an EMBL/GenBank/DDBJ whole genome shotgun (WGS) entry which is preliminary data.</text>
</comment>
<reference evidence="2" key="1">
    <citation type="submission" date="2021-03" db="EMBL/GenBank/DDBJ databases">
        <title>Draft genome sequence of rust myrtle Austropuccinia psidii MF-1, a brazilian biotype.</title>
        <authorList>
            <person name="Quecine M.C."/>
            <person name="Pachon D.M.R."/>
            <person name="Bonatelli M.L."/>
            <person name="Correr F.H."/>
            <person name="Franceschini L.M."/>
            <person name="Leite T.F."/>
            <person name="Margarido G.R.A."/>
            <person name="Almeida C.A."/>
            <person name="Ferrarezi J.A."/>
            <person name="Labate C.A."/>
        </authorList>
    </citation>
    <scope>NUCLEOTIDE SEQUENCE</scope>
    <source>
        <strain evidence="2">MF-1</strain>
    </source>
</reference>
<accession>A0A9Q3KPH8</accession>
<feature type="compositionally biased region" description="Polar residues" evidence="1">
    <location>
        <begin position="1"/>
        <end position="30"/>
    </location>
</feature>
<organism evidence="2 3">
    <name type="scientific">Austropuccinia psidii MF-1</name>
    <dbReference type="NCBI Taxonomy" id="1389203"/>
    <lineage>
        <taxon>Eukaryota</taxon>
        <taxon>Fungi</taxon>
        <taxon>Dikarya</taxon>
        <taxon>Basidiomycota</taxon>
        <taxon>Pucciniomycotina</taxon>
        <taxon>Pucciniomycetes</taxon>
        <taxon>Pucciniales</taxon>
        <taxon>Sphaerophragmiaceae</taxon>
        <taxon>Austropuccinia</taxon>
    </lineage>
</organism>
<feature type="region of interest" description="Disordered" evidence="1">
    <location>
        <begin position="1"/>
        <end position="76"/>
    </location>
</feature>
<protein>
    <submittedName>
        <fullName evidence="2">Uncharacterized protein</fullName>
    </submittedName>
</protein>
<dbReference type="Proteomes" id="UP000765509">
    <property type="component" value="Unassembled WGS sequence"/>
</dbReference>
<evidence type="ECO:0000313" key="3">
    <source>
        <dbReference type="Proteomes" id="UP000765509"/>
    </source>
</evidence>
<sequence>MEKKPYTNQESAKNNPSSQKPQFQHETAATKSERGKRQGTSHKNLQPGLHNPKDSAGFHGKCISDDQNNDGITEKGGSEIKIPEVIIDIFDSIPELYEAINDVKSHLSDENSFLCNNLKTKNLSLSQINVTLMCFEKLLREIETSNNANSFGNKINEQYCIIKELKYRYSKFNIDEIIETRIEQAMNIVNTDNKKFLDDISNSFTEVKTYTIALKNCLDASKEVVSKLTIKLNQVTSANTRQTELWPEMTNKEEMCKIEVISLIKAFYHEFRISQRCSNSKMNEI</sequence>
<evidence type="ECO:0000313" key="2">
    <source>
        <dbReference type="EMBL" id="MBW0585630.1"/>
    </source>
</evidence>
<dbReference type="AlphaFoldDB" id="A0A9Q3KPH8"/>